<dbReference type="PANTHER" id="PTHR42866">
    <property type="entry name" value="3-DEOXY-MANNO-OCTULOSONATE CYTIDYLYLTRANSFERASE"/>
    <property type="match status" value="1"/>
</dbReference>
<keyword evidence="2" id="KW-1185">Reference proteome</keyword>
<keyword evidence="1" id="KW-0808">Transferase</keyword>
<comment type="caution">
    <text evidence="1">The sequence shown here is derived from an EMBL/GenBank/DDBJ whole genome shotgun (WGS) entry which is preliminary data.</text>
</comment>
<reference evidence="1 2" key="1">
    <citation type="submission" date="2018-04" db="EMBL/GenBank/DDBJ databases">
        <title>Genomic sequence of a freshwater isolate of Shewanella morhuae.</title>
        <authorList>
            <person name="Castillo D.E."/>
            <person name="Gram L."/>
        </authorList>
    </citation>
    <scope>NUCLEOTIDE SEQUENCE [LARGE SCALE GENOMIC DNA]</scope>
    <source>
        <strain evidence="1 2">CW7</strain>
    </source>
</reference>
<gene>
    <name evidence="1" type="ORF">C9I43_09960</name>
</gene>
<organism evidence="1 2">
    <name type="scientific">Shewanella morhuae</name>
    <dbReference type="NCBI Taxonomy" id="365591"/>
    <lineage>
        <taxon>Bacteria</taxon>
        <taxon>Pseudomonadati</taxon>
        <taxon>Pseudomonadota</taxon>
        <taxon>Gammaproteobacteria</taxon>
        <taxon>Alteromonadales</taxon>
        <taxon>Shewanellaceae</taxon>
        <taxon>Shewanella</taxon>
    </lineage>
</organism>
<dbReference type="Proteomes" id="UP000240506">
    <property type="component" value="Unassembled WGS sequence"/>
</dbReference>
<name>A0ABX5HVB0_9GAMM</name>
<dbReference type="CDD" id="cd02518">
    <property type="entry name" value="GT2_SpsF"/>
    <property type="match status" value="1"/>
</dbReference>
<sequence length="246" mass="27822">MQRAICITQARMGSSRLPGKVLAAIQDKPMLEYHLARVGQAKLVDKHIIATSNTEIDKPIVEFCQLNKQPFFCGSELDVLSRFYHAALHENAAPEDIIIRLTGDCPLISAILIDEAITKHRQGDNSQYTHISLSYFPRGFDVEVFSMASLTKAYENATTVAEREHVTLYLYSQPDTIIVPVETGELGWNKFRLCVDENEDLQLVTTLIKLLDKNWLNVSPKEICQLLQLHPEIARINANIIQRIAH</sequence>
<dbReference type="PANTHER" id="PTHR42866:SF1">
    <property type="entry name" value="SPORE COAT POLYSACCHARIDE BIOSYNTHESIS PROTEIN SPSF"/>
    <property type="match status" value="1"/>
</dbReference>
<accession>A0ABX5HVB0</accession>
<dbReference type="Pfam" id="PF02348">
    <property type="entry name" value="CTP_transf_3"/>
    <property type="match status" value="1"/>
</dbReference>
<evidence type="ECO:0000313" key="2">
    <source>
        <dbReference type="Proteomes" id="UP000240506"/>
    </source>
</evidence>
<keyword evidence="1" id="KW-0548">Nucleotidyltransferase</keyword>
<dbReference type="InterPro" id="IPR003329">
    <property type="entry name" value="Cytidylyl_trans"/>
</dbReference>
<dbReference type="Gene3D" id="3.90.550.10">
    <property type="entry name" value="Spore Coat Polysaccharide Biosynthesis Protein SpsA, Chain A"/>
    <property type="match status" value="1"/>
</dbReference>
<dbReference type="SUPFAM" id="SSF53448">
    <property type="entry name" value="Nucleotide-diphospho-sugar transferases"/>
    <property type="match status" value="1"/>
</dbReference>
<evidence type="ECO:0000313" key="1">
    <source>
        <dbReference type="EMBL" id="PTA50808.1"/>
    </source>
</evidence>
<dbReference type="GO" id="GO:0016779">
    <property type="term" value="F:nucleotidyltransferase activity"/>
    <property type="evidence" value="ECO:0007669"/>
    <property type="project" value="UniProtKB-KW"/>
</dbReference>
<dbReference type="RefSeq" id="WP_107883347.1">
    <property type="nucleotide sequence ID" value="NZ_PYSG01000002.1"/>
</dbReference>
<proteinExistence type="predicted"/>
<protein>
    <submittedName>
        <fullName evidence="1">Acylneuraminate cytidylyltransferase</fullName>
    </submittedName>
</protein>
<dbReference type="InterPro" id="IPR029044">
    <property type="entry name" value="Nucleotide-diphossugar_trans"/>
</dbReference>
<dbReference type="EMBL" id="PYSG01000002">
    <property type="protein sequence ID" value="PTA50808.1"/>
    <property type="molecule type" value="Genomic_DNA"/>
</dbReference>